<evidence type="ECO:0000313" key="3">
    <source>
        <dbReference type="Proteomes" id="UP000714420"/>
    </source>
</evidence>
<dbReference type="CDD" id="cd03801">
    <property type="entry name" value="GT4_PimA-like"/>
    <property type="match status" value="1"/>
</dbReference>
<proteinExistence type="predicted"/>
<protein>
    <submittedName>
        <fullName evidence="2">Glycosyltransferase family 4 protein</fullName>
    </submittedName>
</protein>
<dbReference type="Gene3D" id="3.40.50.2000">
    <property type="entry name" value="Glycogen Phosphorylase B"/>
    <property type="match status" value="2"/>
</dbReference>
<feature type="domain" description="Glycosyl transferase family 1" evidence="1">
    <location>
        <begin position="220"/>
        <end position="381"/>
    </location>
</feature>
<gene>
    <name evidence="2" type="ORF">HPS56_10715</name>
</gene>
<dbReference type="SUPFAM" id="SSF53756">
    <property type="entry name" value="UDP-Glycosyltransferase/glycogen phosphorylase"/>
    <property type="match status" value="1"/>
</dbReference>
<accession>A0ABX2APY9</accession>
<organism evidence="2 3">
    <name type="scientific">Xylanibacter muris</name>
    <dbReference type="NCBI Taxonomy" id="2736290"/>
    <lineage>
        <taxon>Bacteria</taxon>
        <taxon>Pseudomonadati</taxon>
        <taxon>Bacteroidota</taxon>
        <taxon>Bacteroidia</taxon>
        <taxon>Bacteroidales</taxon>
        <taxon>Prevotellaceae</taxon>
        <taxon>Xylanibacter</taxon>
    </lineage>
</organism>
<sequence>MKVLVNCYACSPYMGSEPGMGWNFVKTLAPYHELHIITESKFQSDLEQYFSENPKEKDKFHFYFIQKERHKTLRKIWPPSYYWFYKRWQLKAYELAKKIDAIEHFDIVHQLNMVGYREPGYLYKLDKPFVWGPMGGFNVTPWILLPTMGTKGMVFYGMRNIINIWQMKHSSRVSEAVRNSAAIITATKDDHDAVLKLWNKENTVIPEVGFQNMETCNILKREGKLKICWSGLHIPRKSLNLLFEALANMPYKNEVELHVIGEGECTSKWKCMAEHLGLTNIIWHGWVEKKDALRIMQQSHLFVITSLSDATSTVLLEALSLGLPVIATNHLGFANVVTTDCGIKIDLHNHKQVIMDFASAISKVCKDESFRLQLANGAKKRADDFSWEGKAMMINKIYREIVNI</sequence>
<dbReference type="EMBL" id="JABKKF010000011">
    <property type="protein sequence ID" value="NPD92805.1"/>
    <property type="molecule type" value="Genomic_DNA"/>
</dbReference>
<name>A0ABX2APY9_9BACT</name>
<dbReference type="InterPro" id="IPR001296">
    <property type="entry name" value="Glyco_trans_1"/>
</dbReference>
<dbReference type="RefSeq" id="WP_172276319.1">
    <property type="nucleotide sequence ID" value="NZ_CASGMU010000011.1"/>
</dbReference>
<evidence type="ECO:0000259" key="1">
    <source>
        <dbReference type="Pfam" id="PF00534"/>
    </source>
</evidence>
<dbReference type="Pfam" id="PF00534">
    <property type="entry name" value="Glycos_transf_1"/>
    <property type="match status" value="1"/>
</dbReference>
<comment type="caution">
    <text evidence="2">The sequence shown here is derived from an EMBL/GenBank/DDBJ whole genome shotgun (WGS) entry which is preliminary data.</text>
</comment>
<reference evidence="2 3" key="1">
    <citation type="submission" date="2020-05" db="EMBL/GenBank/DDBJ databases">
        <title>Distinct polysaccharide utilization as determinants for interspecies competition between intestinal Prevotella spp.</title>
        <authorList>
            <person name="Galvez E.J.C."/>
            <person name="Iljazovic A."/>
            <person name="Strowig T."/>
        </authorList>
    </citation>
    <scope>NUCLEOTIDE SEQUENCE [LARGE SCALE GENOMIC DNA]</scope>
    <source>
        <strain evidence="2 3">PMUR</strain>
    </source>
</reference>
<dbReference type="Proteomes" id="UP000714420">
    <property type="component" value="Unassembled WGS sequence"/>
</dbReference>
<keyword evidence="3" id="KW-1185">Reference proteome</keyword>
<evidence type="ECO:0000313" key="2">
    <source>
        <dbReference type="EMBL" id="NPD92805.1"/>
    </source>
</evidence>
<dbReference type="PANTHER" id="PTHR12526">
    <property type="entry name" value="GLYCOSYLTRANSFERASE"/>
    <property type="match status" value="1"/>
</dbReference>